<feature type="transmembrane region" description="Helical" evidence="7">
    <location>
        <begin position="6"/>
        <end position="26"/>
    </location>
</feature>
<evidence type="ECO:0000256" key="3">
    <source>
        <dbReference type="ARBA" id="ARBA00022723"/>
    </source>
</evidence>
<keyword evidence="7" id="KW-1133">Transmembrane helix</keyword>
<gene>
    <name evidence="9" type="ORF">ONB1V03_LOCUS3083</name>
</gene>
<evidence type="ECO:0000313" key="9">
    <source>
        <dbReference type="EMBL" id="CAD7641403.1"/>
    </source>
</evidence>
<keyword evidence="7" id="KW-0812">Transmembrane</keyword>
<keyword evidence="7" id="KW-0472">Membrane</keyword>
<reference evidence="9" key="1">
    <citation type="submission" date="2020-11" db="EMBL/GenBank/DDBJ databases">
        <authorList>
            <person name="Tran Van P."/>
        </authorList>
    </citation>
    <scope>NUCLEOTIDE SEQUENCE</scope>
</reference>
<organism evidence="9">
    <name type="scientific">Oppiella nova</name>
    <dbReference type="NCBI Taxonomy" id="334625"/>
    <lineage>
        <taxon>Eukaryota</taxon>
        <taxon>Metazoa</taxon>
        <taxon>Ecdysozoa</taxon>
        <taxon>Arthropoda</taxon>
        <taxon>Chelicerata</taxon>
        <taxon>Arachnida</taxon>
        <taxon>Acari</taxon>
        <taxon>Acariformes</taxon>
        <taxon>Sarcoptiformes</taxon>
        <taxon>Oribatida</taxon>
        <taxon>Brachypylina</taxon>
        <taxon>Oppioidea</taxon>
        <taxon>Oppiidae</taxon>
        <taxon>Oppiella</taxon>
    </lineage>
</organism>
<keyword evidence="4" id="KW-0408">Iron</keyword>
<dbReference type="EMBL" id="CAJPVJ010000838">
    <property type="protein sequence ID" value="CAG2163509.1"/>
    <property type="molecule type" value="Genomic_DNA"/>
</dbReference>
<dbReference type="InterPro" id="IPR045131">
    <property type="entry name" value="CISD1/2"/>
</dbReference>
<comment type="similarity">
    <text evidence="1">Belongs to the CISD protein family. CISD2 subfamily.</text>
</comment>
<dbReference type="GO" id="GO:0010506">
    <property type="term" value="P:regulation of autophagy"/>
    <property type="evidence" value="ECO:0007669"/>
    <property type="project" value="InterPro"/>
</dbReference>
<evidence type="ECO:0000256" key="5">
    <source>
        <dbReference type="ARBA" id="ARBA00023014"/>
    </source>
</evidence>
<dbReference type="AlphaFoldDB" id="A0A7R9LH60"/>
<comment type="cofactor">
    <cofactor evidence="6">
        <name>[2Fe-2S] cluster</name>
        <dbReference type="ChEBI" id="CHEBI:190135"/>
    </cofactor>
</comment>
<sequence length="103" mass="11468">MDEAYNSLVFAPWIGTAIAVGYAVYLKLKTPDHKVSADVKPCVNPGIKKESDRVVDVIDIENLGPKAAFCRCWRSKKFPYCDGAHTLYNKHMSDNVGPLVIQK</sequence>
<keyword evidence="3" id="KW-0479">Metal-binding</keyword>
<dbReference type="InterPro" id="IPR018967">
    <property type="entry name" value="FeS-contain_CDGSH-typ"/>
</dbReference>
<feature type="domain" description="Iron-binding zinc finger CDGSH type" evidence="8">
    <location>
        <begin position="53"/>
        <end position="91"/>
    </location>
</feature>
<keyword evidence="5" id="KW-0411">Iron-sulfur</keyword>
<dbReference type="PANTHER" id="PTHR13680">
    <property type="entry name" value="CDGSH IRON-SULFUR DOMAIN-CONTAINING PROTEIN 1"/>
    <property type="match status" value="1"/>
</dbReference>
<evidence type="ECO:0000256" key="2">
    <source>
        <dbReference type="ARBA" id="ARBA00022714"/>
    </source>
</evidence>
<evidence type="ECO:0000256" key="6">
    <source>
        <dbReference type="ARBA" id="ARBA00034078"/>
    </source>
</evidence>
<dbReference type="Gene3D" id="3.40.5.90">
    <property type="entry name" value="CDGSH iron-sulfur domain, mitoNEET-type"/>
    <property type="match status" value="1"/>
</dbReference>
<accession>A0A7R9LH60</accession>
<dbReference type="GO" id="GO:0005741">
    <property type="term" value="C:mitochondrial outer membrane"/>
    <property type="evidence" value="ECO:0007669"/>
    <property type="project" value="TreeGrafter"/>
</dbReference>
<name>A0A7R9LH60_9ACAR</name>
<protein>
    <recommendedName>
        <fullName evidence="8">Iron-binding zinc finger CDGSH type domain-containing protein</fullName>
    </recommendedName>
</protein>
<keyword evidence="2" id="KW-0001">2Fe-2S</keyword>
<evidence type="ECO:0000256" key="4">
    <source>
        <dbReference type="ARBA" id="ARBA00023004"/>
    </source>
</evidence>
<proteinExistence type="inferred from homology"/>
<dbReference type="EMBL" id="OC915663">
    <property type="protein sequence ID" value="CAD7641403.1"/>
    <property type="molecule type" value="Genomic_DNA"/>
</dbReference>
<dbReference type="GO" id="GO:0051537">
    <property type="term" value="F:2 iron, 2 sulfur cluster binding"/>
    <property type="evidence" value="ECO:0007669"/>
    <property type="project" value="UniProtKB-KW"/>
</dbReference>
<dbReference type="PANTHER" id="PTHR13680:SF5">
    <property type="entry name" value="CDGSH IRON-SULFUR DOMAIN-CONTAINING PROTEIN 1"/>
    <property type="match status" value="1"/>
</dbReference>
<dbReference type="Proteomes" id="UP000728032">
    <property type="component" value="Unassembled WGS sequence"/>
</dbReference>
<evidence type="ECO:0000256" key="1">
    <source>
        <dbReference type="ARBA" id="ARBA00008624"/>
    </source>
</evidence>
<evidence type="ECO:0000313" key="10">
    <source>
        <dbReference type="Proteomes" id="UP000728032"/>
    </source>
</evidence>
<keyword evidence="10" id="KW-1185">Reference proteome</keyword>
<dbReference type="OrthoDB" id="449252at2759"/>
<dbReference type="Pfam" id="PF09360">
    <property type="entry name" value="zf-CDGSH"/>
    <property type="match status" value="1"/>
</dbReference>
<dbReference type="GO" id="GO:0046872">
    <property type="term" value="F:metal ion binding"/>
    <property type="evidence" value="ECO:0007669"/>
    <property type="project" value="UniProtKB-KW"/>
</dbReference>
<evidence type="ECO:0000256" key="7">
    <source>
        <dbReference type="SAM" id="Phobius"/>
    </source>
</evidence>
<dbReference type="InterPro" id="IPR042216">
    <property type="entry name" value="MitoNEET_CISD"/>
</dbReference>
<dbReference type="SMART" id="SM00704">
    <property type="entry name" value="ZnF_CDGSH"/>
    <property type="match status" value="1"/>
</dbReference>
<evidence type="ECO:0000259" key="8">
    <source>
        <dbReference type="SMART" id="SM00704"/>
    </source>
</evidence>